<sequence>MSIGLDEAAKFSEKINKPISELFPDYFFTVSVLKMHKGV</sequence>
<proteinExistence type="predicted"/>
<gene>
    <name evidence="1" type="ORF">EB03_01097</name>
</gene>
<dbReference type="AlphaFoldDB" id="A0AB37IP41"/>
<name>A0AB37IP41_ENTHR</name>
<reference evidence="1 2" key="1">
    <citation type="submission" date="2015-06" db="EMBL/GenBank/DDBJ databases">
        <title>The Genome Sequence of Enterococcus hirae 88EA1.</title>
        <authorList>
            <consortium name="The Broad Institute Genomics Platform"/>
            <consortium name="The Broad Institute Genome Sequencing Center for Infectious Disease"/>
            <person name="Earl A.M."/>
            <person name="Van Tyne D."/>
            <person name="Lebreton F."/>
            <person name="Saavedra J.T."/>
            <person name="Gilmore M.S."/>
            <person name="Manson McGuire A."/>
            <person name="Clock S."/>
            <person name="Crupain M."/>
            <person name="Rangan U."/>
            <person name="Young S."/>
            <person name="Abouelleil A."/>
            <person name="Cao P."/>
            <person name="Chapman S.B."/>
            <person name="Griggs A."/>
            <person name="Priest M."/>
            <person name="Shea T."/>
            <person name="Wortman J."/>
            <person name="Nusbaum C."/>
            <person name="Birren B."/>
        </authorList>
    </citation>
    <scope>NUCLEOTIDE SEQUENCE [LARGE SCALE GENOMIC DNA]</scope>
    <source>
        <strain evidence="1 2">88EA1</strain>
    </source>
</reference>
<protein>
    <submittedName>
        <fullName evidence="1">Uncharacterized protein</fullName>
    </submittedName>
</protein>
<evidence type="ECO:0000313" key="2">
    <source>
        <dbReference type="Proteomes" id="UP000253498"/>
    </source>
</evidence>
<comment type="caution">
    <text evidence="1">The sequence shown here is derived from an EMBL/GenBank/DDBJ whole genome shotgun (WGS) entry which is preliminary data.</text>
</comment>
<dbReference type="Proteomes" id="UP000253498">
    <property type="component" value="Unassembled WGS sequence"/>
</dbReference>
<dbReference type="EMBL" id="LESJ01000004">
    <property type="protein sequence ID" value="RBT69427.1"/>
    <property type="molecule type" value="Genomic_DNA"/>
</dbReference>
<organism evidence="1 2">
    <name type="scientific">Enterococcus hirae</name>
    <dbReference type="NCBI Taxonomy" id="1354"/>
    <lineage>
        <taxon>Bacteria</taxon>
        <taxon>Bacillati</taxon>
        <taxon>Bacillota</taxon>
        <taxon>Bacilli</taxon>
        <taxon>Lactobacillales</taxon>
        <taxon>Enterococcaceae</taxon>
        <taxon>Enterococcus</taxon>
    </lineage>
</organism>
<accession>A0AB37IP41</accession>
<evidence type="ECO:0000313" key="1">
    <source>
        <dbReference type="EMBL" id="RBT69427.1"/>
    </source>
</evidence>